<protein>
    <submittedName>
        <fullName evidence="2">Uncharacterized protein</fullName>
    </submittedName>
</protein>
<dbReference type="EMBL" id="JALDAY010000015">
    <property type="protein sequence ID" value="MCI3277652.1"/>
    <property type="molecule type" value="Genomic_DNA"/>
</dbReference>
<name>A0ABS9YK73_9ACTN</name>
<organism evidence="2 3">
    <name type="scientific">Streptomyces cylindrosporus</name>
    <dbReference type="NCBI Taxonomy" id="2927583"/>
    <lineage>
        <taxon>Bacteria</taxon>
        <taxon>Bacillati</taxon>
        <taxon>Actinomycetota</taxon>
        <taxon>Actinomycetes</taxon>
        <taxon>Kitasatosporales</taxon>
        <taxon>Streptomycetaceae</taxon>
        <taxon>Streptomyces</taxon>
    </lineage>
</organism>
<gene>
    <name evidence="2" type="ORF">MQP27_41940</name>
</gene>
<feature type="region of interest" description="Disordered" evidence="1">
    <location>
        <begin position="83"/>
        <end position="113"/>
    </location>
</feature>
<evidence type="ECO:0000256" key="1">
    <source>
        <dbReference type="SAM" id="MobiDB-lite"/>
    </source>
</evidence>
<keyword evidence="3" id="KW-1185">Reference proteome</keyword>
<proteinExistence type="predicted"/>
<comment type="caution">
    <text evidence="2">The sequence shown here is derived from an EMBL/GenBank/DDBJ whole genome shotgun (WGS) entry which is preliminary data.</text>
</comment>
<evidence type="ECO:0000313" key="3">
    <source>
        <dbReference type="Proteomes" id="UP001165269"/>
    </source>
</evidence>
<evidence type="ECO:0000313" key="2">
    <source>
        <dbReference type="EMBL" id="MCI3277652.1"/>
    </source>
</evidence>
<dbReference type="RefSeq" id="WP_242775499.1">
    <property type="nucleotide sequence ID" value="NZ_JALDAY010000015.1"/>
</dbReference>
<accession>A0ABS9YK73</accession>
<reference evidence="2" key="1">
    <citation type="submission" date="2022-03" db="EMBL/GenBank/DDBJ databases">
        <title>Streptomyces 7R015 and 7R016 isolated from Barleria lupulina in Thailand.</title>
        <authorList>
            <person name="Kanchanasin P."/>
            <person name="Phongsopitanun W."/>
            <person name="Tanasupawat S."/>
        </authorList>
    </citation>
    <scope>NUCLEOTIDE SEQUENCE</scope>
    <source>
        <strain evidence="2">7R015</strain>
    </source>
</reference>
<dbReference type="Proteomes" id="UP001165269">
    <property type="component" value="Unassembled WGS sequence"/>
</dbReference>
<sequence length="113" mass="12268">MRLYTLTGATALDAEEGHFEADEQGGFDFPDELSDQLHAFHVGGKPQWETDVERQQRLLAEELERRKDPATLLAAVEKLVSAAEATPAPEEPPAAPAPAKKATRRSAAKTTSD</sequence>